<dbReference type="OrthoDB" id="2378240at2759"/>
<evidence type="ECO:0000313" key="1">
    <source>
        <dbReference type="EMBL" id="RIA87254.1"/>
    </source>
</evidence>
<evidence type="ECO:0000313" key="2">
    <source>
        <dbReference type="Proteomes" id="UP000265703"/>
    </source>
</evidence>
<feature type="non-terminal residue" evidence="1">
    <location>
        <position position="195"/>
    </location>
</feature>
<protein>
    <recommendedName>
        <fullName evidence="3">F-box domain-containing protein</fullName>
    </recommendedName>
</protein>
<organism evidence="1 2">
    <name type="scientific">Glomus cerebriforme</name>
    <dbReference type="NCBI Taxonomy" id="658196"/>
    <lineage>
        <taxon>Eukaryota</taxon>
        <taxon>Fungi</taxon>
        <taxon>Fungi incertae sedis</taxon>
        <taxon>Mucoromycota</taxon>
        <taxon>Glomeromycotina</taxon>
        <taxon>Glomeromycetes</taxon>
        <taxon>Glomerales</taxon>
        <taxon>Glomeraceae</taxon>
        <taxon>Glomus</taxon>
    </lineage>
</organism>
<dbReference type="InterPro" id="IPR032675">
    <property type="entry name" value="LRR_dom_sf"/>
</dbReference>
<dbReference type="AlphaFoldDB" id="A0A397SWX7"/>
<dbReference type="Proteomes" id="UP000265703">
    <property type="component" value="Unassembled WGS sequence"/>
</dbReference>
<keyword evidence="2" id="KW-1185">Reference proteome</keyword>
<proteinExistence type="predicted"/>
<gene>
    <name evidence="1" type="ORF">C1645_777717</name>
</gene>
<name>A0A397SWX7_9GLOM</name>
<dbReference type="EMBL" id="QKYT01000318">
    <property type="protein sequence ID" value="RIA87254.1"/>
    <property type="molecule type" value="Genomic_DNA"/>
</dbReference>
<reference evidence="1 2" key="1">
    <citation type="submission" date="2018-06" db="EMBL/GenBank/DDBJ databases">
        <title>Comparative genomics reveals the genomic features of Rhizophagus irregularis, R. cerebriforme, R. diaphanum and Gigaspora rosea, and their symbiotic lifestyle signature.</title>
        <authorList>
            <person name="Morin E."/>
            <person name="San Clemente H."/>
            <person name="Chen E.C.H."/>
            <person name="De La Providencia I."/>
            <person name="Hainaut M."/>
            <person name="Kuo A."/>
            <person name="Kohler A."/>
            <person name="Murat C."/>
            <person name="Tang N."/>
            <person name="Roy S."/>
            <person name="Loubradou J."/>
            <person name="Henrissat B."/>
            <person name="Grigoriev I.V."/>
            <person name="Corradi N."/>
            <person name="Roux C."/>
            <person name="Martin F.M."/>
        </authorList>
    </citation>
    <scope>NUCLEOTIDE SEQUENCE [LARGE SCALE GENOMIC DNA]</scope>
    <source>
        <strain evidence="1 2">DAOM 227022</strain>
    </source>
</reference>
<evidence type="ECO:0008006" key="3">
    <source>
        <dbReference type="Google" id="ProtNLM"/>
    </source>
</evidence>
<dbReference type="Gene3D" id="3.80.10.10">
    <property type="entry name" value="Ribonuclease Inhibitor"/>
    <property type="match status" value="1"/>
</dbReference>
<accession>A0A397SWX7</accession>
<comment type="caution">
    <text evidence="1">The sequence shown here is derived from an EMBL/GenBank/DDBJ whole genome shotgun (WGS) entry which is preliminary data.</text>
</comment>
<sequence length="195" mass="22743">MKSIMNEIISCHNLQELVFEDCVNLTNDTLSFLRNSNFKSLKKFTFRNCSGKNIYSSSSHNSLATIIRNSKNVLEEVRFGRKLKWFIRKIYDVGNIIMEELIKCENLKVIECCVLVNIVEEFLEMIQSLKTLEKIIISIDCELSDNEIFWKRFANALNENRHSLNELSICIGGGITMGVSTCENELWIEMFEWFF</sequence>
<dbReference type="SUPFAM" id="SSF52047">
    <property type="entry name" value="RNI-like"/>
    <property type="match status" value="1"/>
</dbReference>